<feature type="non-terminal residue" evidence="2">
    <location>
        <position position="119"/>
    </location>
</feature>
<evidence type="ECO:0000313" key="2">
    <source>
        <dbReference type="EMBL" id="KGL90781.1"/>
    </source>
</evidence>
<evidence type="ECO:0000256" key="1">
    <source>
        <dbReference type="SAM" id="SignalP"/>
    </source>
</evidence>
<organism evidence="2 3">
    <name type="scientific">Charadrius vociferus</name>
    <name type="common">Killdeer</name>
    <name type="synonym">Aegialitis vocifera</name>
    <dbReference type="NCBI Taxonomy" id="50402"/>
    <lineage>
        <taxon>Eukaryota</taxon>
        <taxon>Metazoa</taxon>
        <taxon>Chordata</taxon>
        <taxon>Craniata</taxon>
        <taxon>Vertebrata</taxon>
        <taxon>Euteleostomi</taxon>
        <taxon>Archelosauria</taxon>
        <taxon>Archosauria</taxon>
        <taxon>Dinosauria</taxon>
        <taxon>Saurischia</taxon>
        <taxon>Theropoda</taxon>
        <taxon>Coelurosauria</taxon>
        <taxon>Aves</taxon>
        <taxon>Neognathae</taxon>
        <taxon>Neoaves</taxon>
        <taxon>Charadriiformes</taxon>
        <taxon>Charadriidae</taxon>
        <taxon>Charadrius</taxon>
    </lineage>
</organism>
<proteinExistence type="predicted"/>
<dbReference type="AlphaFoldDB" id="A0A0A0A9P8"/>
<protein>
    <submittedName>
        <fullName evidence="2">Uncharacterized protein</fullName>
    </submittedName>
</protein>
<reference evidence="3" key="1">
    <citation type="journal article" date="2014" name="Science">
        <title>Comparative genomics reveals insights into avian genome evolution and adaptation.</title>
        <authorList>
            <consortium name="Avian Genome Consortium"/>
            <person name="Zhang G."/>
            <person name="Li C."/>
            <person name="Li Q."/>
            <person name="Li B."/>
            <person name="Larkin D.M."/>
            <person name="Lee C."/>
            <person name="Storz J.F."/>
            <person name="Antunes A."/>
            <person name="Greenwold M.J."/>
            <person name="Meredith R.W."/>
            <person name="Odeen A."/>
            <person name="Cui J."/>
            <person name="Zhou Q."/>
            <person name="Xu L."/>
            <person name="Pan H."/>
            <person name="Wang Z."/>
            <person name="Jin L."/>
            <person name="Zhang P."/>
            <person name="Hu H."/>
            <person name="Yang W."/>
            <person name="Hu J."/>
            <person name="Xiao J."/>
            <person name="Yang Z."/>
            <person name="Liu Y."/>
            <person name="Xie Q."/>
            <person name="Yu H."/>
            <person name="Lian J."/>
            <person name="Wen P."/>
            <person name="Zhang F."/>
            <person name="Li H."/>
            <person name="Zeng Y."/>
            <person name="Xiong Z."/>
            <person name="Liu S."/>
            <person name="Zhou L."/>
            <person name="Huang Z."/>
            <person name="An N."/>
            <person name="Wang J."/>
            <person name="Zheng Q."/>
            <person name="Xiong Y."/>
            <person name="Wang G."/>
            <person name="Wang B."/>
            <person name="Wang J."/>
            <person name="Fan Y."/>
            <person name="da Fonseca R.R."/>
            <person name="Alfaro-Nunez A."/>
            <person name="Schubert M."/>
            <person name="Orlando L."/>
            <person name="Mourier T."/>
            <person name="Howard J.T."/>
            <person name="Ganapathy G."/>
            <person name="Pfenning A."/>
            <person name="Whitney O."/>
            <person name="Rivas M.V."/>
            <person name="Hara E."/>
            <person name="Smith J."/>
            <person name="Farre M."/>
            <person name="Narayan J."/>
            <person name="Slavov G."/>
            <person name="Romanov M.N."/>
            <person name="Borges R."/>
            <person name="Machado J.P."/>
            <person name="Khan I."/>
            <person name="Springer M.S."/>
            <person name="Gatesy J."/>
            <person name="Hoffmann F.G."/>
            <person name="Opazo J.C."/>
            <person name="Hastad O."/>
            <person name="Sawyer R.H."/>
            <person name="Kim H."/>
            <person name="Kim K.W."/>
            <person name="Kim H.J."/>
            <person name="Cho S."/>
            <person name="Li N."/>
            <person name="Huang Y."/>
            <person name="Bruford M.W."/>
            <person name="Zhan X."/>
            <person name="Dixon A."/>
            <person name="Bertelsen M.F."/>
            <person name="Derryberry E."/>
            <person name="Warren W."/>
            <person name="Wilson R.K."/>
            <person name="Li S."/>
            <person name="Ray D.A."/>
            <person name="Green R.E."/>
            <person name="O'Brien S.J."/>
            <person name="Griffin D."/>
            <person name="Johnson W.E."/>
            <person name="Haussler D."/>
            <person name="Ryder O.A."/>
            <person name="Willerslev E."/>
            <person name="Graves G.R."/>
            <person name="Alstrom P."/>
            <person name="Fjeldsa J."/>
            <person name="Mindell D.P."/>
            <person name="Edwards S.V."/>
            <person name="Braun E.L."/>
            <person name="Rahbek C."/>
            <person name="Burt D.W."/>
            <person name="Houde P."/>
            <person name="Zhang Y."/>
            <person name="Yang H."/>
            <person name="Wang J."/>
            <person name="Jarvis E.D."/>
            <person name="Gilbert M.T."/>
            <person name="Wang J."/>
        </authorList>
    </citation>
    <scope>NUCLEOTIDE SEQUENCE [LARGE SCALE GENOMIC DNA]</scope>
</reference>
<sequence length="119" mass="11460">MVTLAFCSAVACWETAAGQPAGCAGGAGVHMLCCWPGGEAAGQAGLKAPCWGSGGAGGGGEVAMEATGLLLLKLSEALRRENMVRASGKFGGVAGVLAGVHICGKETRGSGVEGGSPPS</sequence>
<name>A0A0A0A9P8_CHAVO</name>
<keyword evidence="3" id="KW-1185">Reference proteome</keyword>
<gene>
    <name evidence="2" type="ORF">N301_13273</name>
</gene>
<feature type="signal peptide" evidence="1">
    <location>
        <begin position="1"/>
        <end position="18"/>
    </location>
</feature>
<accession>A0A0A0A9P8</accession>
<keyword evidence="1" id="KW-0732">Signal</keyword>
<feature type="chain" id="PRO_5001958695" evidence="1">
    <location>
        <begin position="19"/>
        <end position="119"/>
    </location>
</feature>
<dbReference type="Proteomes" id="UP000053858">
    <property type="component" value="Unassembled WGS sequence"/>
</dbReference>
<dbReference type="EMBL" id="KL871144">
    <property type="protein sequence ID" value="KGL90781.1"/>
    <property type="molecule type" value="Genomic_DNA"/>
</dbReference>
<evidence type="ECO:0000313" key="3">
    <source>
        <dbReference type="Proteomes" id="UP000053858"/>
    </source>
</evidence>